<proteinExistence type="predicted"/>
<reference evidence="2" key="3">
    <citation type="submission" date="2015-04" db="UniProtKB">
        <authorList>
            <consortium name="EnsemblPlants"/>
        </authorList>
    </citation>
    <scope>IDENTIFICATION</scope>
    <source>
        <strain evidence="2">cv. Jemalong A17</strain>
    </source>
</reference>
<dbReference type="GO" id="GO:0003979">
    <property type="term" value="F:UDP-glucose 6-dehydrogenase activity"/>
    <property type="evidence" value="ECO:0007669"/>
    <property type="project" value="InterPro"/>
</dbReference>
<dbReference type="Gene3D" id="3.40.50.720">
    <property type="entry name" value="NAD(P)-binding Rossmann-like Domain"/>
    <property type="match status" value="1"/>
</dbReference>
<accession>G7KMB8</accession>
<dbReference type="HOGENOM" id="CLU_2030184_0_0_1"/>
<dbReference type="PANTHER" id="PTHR11374">
    <property type="entry name" value="UDP-GLUCOSE DEHYDROGENASE/UDP-MANNAC DEHYDROGENASE"/>
    <property type="match status" value="1"/>
</dbReference>
<keyword evidence="3" id="KW-1185">Reference proteome</keyword>
<reference evidence="1 3" key="2">
    <citation type="journal article" date="2014" name="BMC Genomics">
        <title>An improved genome release (version Mt4.0) for the model legume Medicago truncatula.</title>
        <authorList>
            <person name="Tang H."/>
            <person name="Krishnakumar V."/>
            <person name="Bidwell S."/>
            <person name="Rosen B."/>
            <person name="Chan A."/>
            <person name="Zhou S."/>
            <person name="Gentzbittel L."/>
            <person name="Childs K.L."/>
            <person name="Yandell M."/>
            <person name="Gundlach H."/>
            <person name="Mayer K.F."/>
            <person name="Schwartz D.C."/>
            <person name="Town C.D."/>
        </authorList>
    </citation>
    <scope>GENOME REANNOTATION</scope>
    <source>
        <strain evidence="2 3">cv. Jemalong A17</strain>
    </source>
</reference>
<dbReference type="eggNOG" id="KOG2666">
    <property type="taxonomic scope" value="Eukaryota"/>
</dbReference>
<evidence type="ECO:0000313" key="3">
    <source>
        <dbReference type="Proteomes" id="UP000002051"/>
    </source>
</evidence>
<dbReference type="EMBL" id="CM001222">
    <property type="protein sequence ID" value="AES74915.1"/>
    <property type="molecule type" value="Genomic_DNA"/>
</dbReference>
<reference evidence="1 3" key="1">
    <citation type="journal article" date="2011" name="Nature">
        <title>The Medicago genome provides insight into the evolution of rhizobial symbioses.</title>
        <authorList>
            <person name="Young N.D."/>
            <person name="Debelle F."/>
            <person name="Oldroyd G.E."/>
            <person name="Geurts R."/>
            <person name="Cannon S.B."/>
            <person name="Udvardi M.K."/>
            <person name="Benedito V.A."/>
            <person name="Mayer K.F."/>
            <person name="Gouzy J."/>
            <person name="Schoof H."/>
            <person name="Van de Peer Y."/>
            <person name="Proost S."/>
            <person name="Cook D.R."/>
            <person name="Meyers B.C."/>
            <person name="Spannagl M."/>
            <person name="Cheung F."/>
            <person name="De Mita S."/>
            <person name="Krishnakumar V."/>
            <person name="Gundlach H."/>
            <person name="Zhou S."/>
            <person name="Mudge J."/>
            <person name="Bharti A.K."/>
            <person name="Murray J.D."/>
            <person name="Naoumkina M.A."/>
            <person name="Rosen B."/>
            <person name="Silverstein K.A."/>
            <person name="Tang H."/>
            <person name="Rombauts S."/>
            <person name="Zhao P.X."/>
            <person name="Zhou P."/>
            <person name="Barbe V."/>
            <person name="Bardou P."/>
            <person name="Bechner M."/>
            <person name="Bellec A."/>
            <person name="Berger A."/>
            <person name="Berges H."/>
            <person name="Bidwell S."/>
            <person name="Bisseling T."/>
            <person name="Choisne N."/>
            <person name="Couloux A."/>
            <person name="Denny R."/>
            <person name="Deshpande S."/>
            <person name="Dai X."/>
            <person name="Doyle J.J."/>
            <person name="Dudez A.M."/>
            <person name="Farmer A.D."/>
            <person name="Fouteau S."/>
            <person name="Franken C."/>
            <person name="Gibelin C."/>
            <person name="Gish J."/>
            <person name="Goldstein S."/>
            <person name="Gonzalez A.J."/>
            <person name="Green P.J."/>
            <person name="Hallab A."/>
            <person name="Hartog M."/>
            <person name="Hua A."/>
            <person name="Humphray S.J."/>
            <person name="Jeong D.H."/>
            <person name="Jing Y."/>
            <person name="Jocker A."/>
            <person name="Kenton S.M."/>
            <person name="Kim D.J."/>
            <person name="Klee K."/>
            <person name="Lai H."/>
            <person name="Lang C."/>
            <person name="Lin S."/>
            <person name="Macmil S.L."/>
            <person name="Magdelenat G."/>
            <person name="Matthews L."/>
            <person name="McCorrison J."/>
            <person name="Monaghan E.L."/>
            <person name="Mun J.H."/>
            <person name="Najar F.Z."/>
            <person name="Nicholson C."/>
            <person name="Noirot C."/>
            <person name="O'Bleness M."/>
            <person name="Paule C.R."/>
            <person name="Poulain J."/>
            <person name="Prion F."/>
            <person name="Qin B."/>
            <person name="Qu C."/>
            <person name="Retzel E.F."/>
            <person name="Riddle C."/>
            <person name="Sallet E."/>
            <person name="Samain S."/>
            <person name="Samson N."/>
            <person name="Sanders I."/>
            <person name="Saurat O."/>
            <person name="Scarpelli C."/>
            <person name="Schiex T."/>
            <person name="Segurens B."/>
            <person name="Severin A.J."/>
            <person name="Sherrier D.J."/>
            <person name="Shi R."/>
            <person name="Sims S."/>
            <person name="Singer S.R."/>
            <person name="Sinharoy S."/>
            <person name="Sterck L."/>
            <person name="Viollet A."/>
            <person name="Wang B.B."/>
            <person name="Wang K."/>
            <person name="Wang M."/>
            <person name="Wang X."/>
            <person name="Warfsmann J."/>
            <person name="Weissenbach J."/>
            <person name="White D.D."/>
            <person name="White J.D."/>
            <person name="Wiley G.B."/>
            <person name="Wincker P."/>
            <person name="Xing Y."/>
            <person name="Yang L."/>
            <person name="Yao Z."/>
            <person name="Ying F."/>
            <person name="Zhai J."/>
            <person name="Zhou L."/>
            <person name="Zuber A."/>
            <person name="Denarie J."/>
            <person name="Dixon R.A."/>
            <person name="May G.D."/>
            <person name="Schwartz D.C."/>
            <person name="Rogers J."/>
            <person name="Quetier F."/>
            <person name="Town C.D."/>
            <person name="Roe B.A."/>
        </authorList>
    </citation>
    <scope>NUCLEOTIDE SEQUENCE [LARGE SCALE GENOMIC DNA]</scope>
    <source>
        <strain evidence="1">A17</strain>
        <strain evidence="2 3">cv. Jemalong A17</strain>
    </source>
</reference>
<dbReference type="STRING" id="3880.G7KMB8"/>
<protein>
    <submittedName>
        <fullName evidence="1">UDP-glucose 6-dehydrogenase, putative</fullName>
    </submittedName>
</protein>
<name>G7KMB8_MEDTR</name>
<dbReference type="Proteomes" id="UP000002051">
    <property type="component" value="Chromosome 6"/>
</dbReference>
<evidence type="ECO:0000313" key="1">
    <source>
        <dbReference type="EMBL" id="AES74915.1"/>
    </source>
</evidence>
<organism evidence="1 3">
    <name type="scientific">Medicago truncatula</name>
    <name type="common">Barrel medic</name>
    <name type="synonym">Medicago tribuloides</name>
    <dbReference type="NCBI Taxonomy" id="3880"/>
    <lineage>
        <taxon>Eukaryota</taxon>
        <taxon>Viridiplantae</taxon>
        <taxon>Streptophyta</taxon>
        <taxon>Embryophyta</taxon>
        <taxon>Tracheophyta</taxon>
        <taxon>Spermatophyta</taxon>
        <taxon>Magnoliopsida</taxon>
        <taxon>eudicotyledons</taxon>
        <taxon>Gunneridae</taxon>
        <taxon>Pentapetalae</taxon>
        <taxon>rosids</taxon>
        <taxon>fabids</taxon>
        <taxon>Fabales</taxon>
        <taxon>Fabaceae</taxon>
        <taxon>Papilionoideae</taxon>
        <taxon>50 kb inversion clade</taxon>
        <taxon>NPAAA clade</taxon>
        <taxon>Hologalegina</taxon>
        <taxon>IRL clade</taxon>
        <taxon>Trifolieae</taxon>
        <taxon>Medicago</taxon>
    </lineage>
</organism>
<gene>
    <name evidence="1" type="ordered locus">MTR_6g014820</name>
</gene>
<sequence length="122" mass="13782">MVKRVDQMKDNQIIGGRVRKGKIVKICCIGAGYRASKNGLDDVVKQYRGKNLFFSTDVKKHVHEADTVFVSINKLTKTMSRSWKNRRFDVLGECGSGGCRCVLVVDVKECSLYFLLLVVMSF</sequence>
<evidence type="ECO:0000313" key="2">
    <source>
        <dbReference type="EnsemblPlants" id="AES74915"/>
    </source>
</evidence>
<dbReference type="PANTHER" id="PTHR11374:SF64">
    <property type="entry name" value="UDP-GLUCOSE 6-DEHYDROGENASE 2"/>
    <property type="match status" value="1"/>
</dbReference>
<dbReference type="InterPro" id="IPR028356">
    <property type="entry name" value="UDPglc_DH_euk"/>
</dbReference>
<dbReference type="AlphaFoldDB" id="G7KMB8"/>
<dbReference type="PaxDb" id="3880-AES74915"/>
<dbReference type="EnsemblPlants" id="AES74915">
    <property type="protein sequence ID" value="AES74915"/>
    <property type="gene ID" value="MTR_6g014820"/>
</dbReference>